<reference evidence="1 2" key="1">
    <citation type="journal article" date="2023" name="Science">
        <title>Complex scaffold remodeling in plant triterpene biosynthesis.</title>
        <authorList>
            <person name="De La Pena R."/>
            <person name="Hodgson H."/>
            <person name="Liu J.C."/>
            <person name="Stephenson M.J."/>
            <person name="Martin A.C."/>
            <person name="Owen C."/>
            <person name="Harkess A."/>
            <person name="Leebens-Mack J."/>
            <person name="Jimenez L.E."/>
            <person name="Osbourn A."/>
            <person name="Sattely E.S."/>
        </authorList>
    </citation>
    <scope>NUCLEOTIDE SEQUENCE [LARGE SCALE GENOMIC DNA]</scope>
    <source>
        <strain evidence="2">cv. JPN11</strain>
        <tissue evidence="1">Leaf</tissue>
    </source>
</reference>
<name>A0ACC1XUT7_MELAZ</name>
<protein>
    <submittedName>
        <fullName evidence="1">Uncharacterized protein</fullName>
    </submittedName>
</protein>
<evidence type="ECO:0000313" key="1">
    <source>
        <dbReference type="EMBL" id="KAJ4714677.1"/>
    </source>
</evidence>
<gene>
    <name evidence="1" type="ORF">OWV82_013127</name>
</gene>
<accession>A0ACC1XUT7</accession>
<evidence type="ECO:0000313" key="2">
    <source>
        <dbReference type="Proteomes" id="UP001164539"/>
    </source>
</evidence>
<keyword evidence="2" id="KW-1185">Reference proteome</keyword>
<dbReference type="EMBL" id="CM051400">
    <property type="protein sequence ID" value="KAJ4714677.1"/>
    <property type="molecule type" value="Genomic_DNA"/>
</dbReference>
<sequence length="120" mass="13949">MRPTITSVLSVIKKLVLIKRWRWIEKISTHTESRDGQNVLSFLTIMIPPRMACTSLCIAPTTTPLAIDGIIFFILVMLFGWFSEEFFREMAFGFYFPLCLSHSQEMRFCFQCYKAFNSAS</sequence>
<comment type="caution">
    <text evidence="1">The sequence shown here is derived from an EMBL/GenBank/DDBJ whole genome shotgun (WGS) entry which is preliminary data.</text>
</comment>
<dbReference type="Proteomes" id="UP001164539">
    <property type="component" value="Chromosome 7"/>
</dbReference>
<proteinExistence type="predicted"/>
<organism evidence="1 2">
    <name type="scientific">Melia azedarach</name>
    <name type="common">Chinaberry tree</name>
    <dbReference type="NCBI Taxonomy" id="155640"/>
    <lineage>
        <taxon>Eukaryota</taxon>
        <taxon>Viridiplantae</taxon>
        <taxon>Streptophyta</taxon>
        <taxon>Embryophyta</taxon>
        <taxon>Tracheophyta</taxon>
        <taxon>Spermatophyta</taxon>
        <taxon>Magnoliopsida</taxon>
        <taxon>eudicotyledons</taxon>
        <taxon>Gunneridae</taxon>
        <taxon>Pentapetalae</taxon>
        <taxon>rosids</taxon>
        <taxon>malvids</taxon>
        <taxon>Sapindales</taxon>
        <taxon>Meliaceae</taxon>
        <taxon>Melia</taxon>
    </lineage>
</organism>